<sequence>MRKTLTINQVQPRIRGWTVVIQVIERGHILVSQKDTSVSYRSFLFCDAEGTNVSAVAYNNNIRAGANLLIPFKIYRVSGATLKKVEDKYRVGPYDFSWTINNNTLIQPCDDVVPTHLYCHMDTERFANLHRYGDSENLQNVLGVVIHAFEPKERGFDSVMRDIVIVNTENMPMILTLWNEFATTEGQQLATGINAGNVIIAMRVRVTTFHGLSLSTKSTSAILINPPTPEANELKQWYIQNRLDIDNLIIARAFTDPAALLPRPHAENIMSIETYLNPANNVKAAWIQGSITLGLVNQPLWARIPIYIEDETDTIAVVVYGDDAEELAGRTGAELKDAEEEAVDMLGPIGVRIKNHHLVWLCEAVPQQRAKLYNCEAIYG</sequence>
<dbReference type="PANTHER" id="PTHR47165">
    <property type="entry name" value="OS03G0429900 PROTEIN"/>
    <property type="match status" value="1"/>
</dbReference>
<proteinExistence type="predicted"/>
<dbReference type="CDD" id="cd04475">
    <property type="entry name" value="RPA1_DBD_B"/>
    <property type="match status" value="1"/>
</dbReference>
<dbReference type="InterPro" id="IPR012340">
    <property type="entry name" value="NA-bd_OB-fold"/>
</dbReference>
<accession>A0A9N7MNA4</accession>
<evidence type="ECO:0000313" key="2">
    <source>
        <dbReference type="Proteomes" id="UP001153555"/>
    </source>
</evidence>
<dbReference type="SUPFAM" id="SSF50249">
    <property type="entry name" value="Nucleic acid-binding proteins"/>
    <property type="match status" value="2"/>
</dbReference>
<protein>
    <recommendedName>
        <fullName evidence="3">Replication protein A OB domain-containing protein</fullName>
    </recommendedName>
</protein>
<dbReference type="Gene3D" id="2.40.50.140">
    <property type="entry name" value="Nucleic acid-binding proteins"/>
    <property type="match status" value="2"/>
</dbReference>
<organism evidence="1 2">
    <name type="scientific">Striga hermonthica</name>
    <name type="common">Purple witchweed</name>
    <name type="synonym">Buchnera hermonthica</name>
    <dbReference type="NCBI Taxonomy" id="68872"/>
    <lineage>
        <taxon>Eukaryota</taxon>
        <taxon>Viridiplantae</taxon>
        <taxon>Streptophyta</taxon>
        <taxon>Embryophyta</taxon>
        <taxon>Tracheophyta</taxon>
        <taxon>Spermatophyta</taxon>
        <taxon>Magnoliopsida</taxon>
        <taxon>eudicotyledons</taxon>
        <taxon>Gunneridae</taxon>
        <taxon>Pentapetalae</taxon>
        <taxon>asterids</taxon>
        <taxon>lamiids</taxon>
        <taxon>Lamiales</taxon>
        <taxon>Orobanchaceae</taxon>
        <taxon>Buchnereae</taxon>
        <taxon>Striga</taxon>
    </lineage>
</organism>
<dbReference type="AlphaFoldDB" id="A0A9N7MNA4"/>
<evidence type="ECO:0008006" key="3">
    <source>
        <dbReference type="Google" id="ProtNLM"/>
    </source>
</evidence>
<name>A0A9N7MNA4_STRHE</name>
<dbReference type="PANTHER" id="PTHR47165:SF4">
    <property type="entry name" value="OS03G0429900 PROTEIN"/>
    <property type="match status" value="1"/>
</dbReference>
<comment type="caution">
    <text evidence="1">The sequence shown here is derived from an EMBL/GenBank/DDBJ whole genome shotgun (WGS) entry which is preliminary data.</text>
</comment>
<dbReference type="EMBL" id="CACSLK010006441">
    <property type="protein sequence ID" value="CAA0810728.1"/>
    <property type="molecule type" value="Genomic_DNA"/>
</dbReference>
<evidence type="ECO:0000313" key="1">
    <source>
        <dbReference type="EMBL" id="CAA0810728.1"/>
    </source>
</evidence>
<dbReference type="OrthoDB" id="1740937at2759"/>
<gene>
    <name evidence="1" type="ORF">SHERM_12276</name>
</gene>
<dbReference type="Proteomes" id="UP001153555">
    <property type="component" value="Unassembled WGS sequence"/>
</dbReference>
<keyword evidence="2" id="KW-1185">Reference proteome</keyword>
<reference evidence="1" key="1">
    <citation type="submission" date="2019-12" db="EMBL/GenBank/DDBJ databases">
        <authorList>
            <person name="Scholes J."/>
        </authorList>
    </citation>
    <scope>NUCLEOTIDE SEQUENCE</scope>
</reference>